<accession>A0A645JNG6</accession>
<reference evidence="1" key="1">
    <citation type="submission" date="2019-08" db="EMBL/GenBank/DDBJ databases">
        <authorList>
            <person name="Kucharzyk K."/>
            <person name="Murdoch R.W."/>
            <person name="Higgins S."/>
            <person name="Loffler F."/>
        </authorList>
    </citation>
    <scope>NUCLEOTIDE SEQUENCE</scope>
</reference>
<dbReference type="AlphaFoldDB" id="A0A645JNG6"/>
<organism evidence="1">
    <name type="scientific">bioreactor metagenome</name>
    <dbReference type="NCBI Taxonomy" id="1076179"/>
    <lineage>
        <taxon>unclassified sequences</taxon>
        <taxon>metagenomes</taxon>
        <taxon>ecological metagenomes</taxon>
    </lineage>
</organism>
<evidence type="ECO:0000313" key="1">
    <source>
        <dbReference type="EMBL" id="MPN61874.1"/>
    </source>
</evidence>
<dbReference type="EMBL" id="VSSQ01139107">
    <property type="protein sequence ID" value="MPN61874.1"/>
    <property type="molecule type" value="Genomic_DNA"/>
</dbReference>
<protein>
    <submittedName>
        <fullName evidence="1">Uncharacterized protein</fullName>
    </submittedName>
</protein>
<name>A0A645JNG6_9ZZZZ</name>
<gene>
    <name evidence="1" type="ORF">SDC9_209619</name>
</gene>
<comment type="caution">
    <text evidence="1">The sequence shown here is derived from an EMBL/GenBank/DDBJ whole genome shotgun (WGS) entry which is preliminary data.</text>
</comment>
<sequence length="127" mass="14129">MLIGHSPQYIILIEPFEQCRELGVSTLGRIQLSLQSGNLPAKLHGVFAVDILCKEGFFLSGKMGHSAQVIKDNMNQVLLTNVVRGANIFTFFLIGVAHKIIFDGIHCMCPMQHKRLTAVDAKHQSRE</sequence>
<proteinExistence type="predicted"/>